<sequence length="1268" mass="141942">MVLNRCGYLWVLGRERLRLNFVRVRERMVDEDDENGTMNPSRATLHFYKIIQDPVMCHLPTWRVCQLEDYLPHVVGQFRMVVSRFMRPPPGWDSIRPATTVESIVVLHCPSDARQVTVEFFDRQVAGLQQLQDDEVRASRPVDESRVQGGAPDRNWLSIRVAHDLVFQSGVAVDFEVRMHMLEHADGSKEFLLVSEGWHCVNGTGRHSRVLAHSTYEQDFVAVRERTRLMAPALSATASTLINKYLFRDTGAPPLMPMRRSPHWMQPEPVYFIARVFGQVDTIERVSDEEDAGEAWIIHLKCPDNCDDAVADVYRAQALVLNRLVEIDDQRVPGPVVRAFGKGSVINVYTGGASSSIQSSVGPTWGGLGLDPGSGLTCLERHQSELDRSGMRSKVTGVLCLEVPVIDAVISLPQPPRAVTAVMRLRQDNRGAIALDLLGTQYTATRDRTIEDRDGALSRYSYKAIVADGAGLSLGAARLRPSVYCPSIVGQVHKMDTVYEDNPLDHEGYGRLCWRFLIGCPEGANQDTCIFFEGQIEKLQELVERDCESSGAIFGGNFLVHRRDVKSAKIEVIAVDWYRYDVDDEFMDNADRRANSRREAPQGPGVLDDPVWAFSVARLSPAFPGSSSCAGHGSMCPFCTMSSEEGRYPMDVYHMQNLTFGQLVAGLGPTLVHDTLGVNYVLTRDRTILELGGEDWERYTSKSSVYWEGVEGDRYLVNIVGHVRYVRANPLFNKDEHPARQRSQWVIEVISDGRFPELRADAIDSGGVDVMLQAFICIDMITKRRACYKVTPLVFVFVFTLRSSIGMRDTSVGAPSVADDIVGIDYVATHDRTIYRSTRPWSRYSYKAREVGVHFDSDWDWMLPSQQPLSPERIHAYNGELVGQIASCNFYFEDAPWIHVDLARTCMIYELKCPDGASADMVNMYDRQVSRLHHLLKDDLEKTSGTVVRDWFNTSGTIASHPAPHRIQVVAPGAGVPWECGLVEGANVRIAVTITKDVHDADGVNLKMFTLKPVLSYDFGIIPVALDIVTELHPIAHARDMRFEFLLMYAELPRISDCPCAWPPLISAKLGDDFAPTRERTGLLGEDVYTFKAINAGRVQKMGSTQTLWQYTPTLIGEVVSIGEKRSAFDDTYQVLVRCPSYASNRVVELYRLQVASLMSTISSDTLRMGLDVESGWLTDAVDDAVAFMKLRFSAGFLTPDLQVGCCVAANVWLYRRRTVAETLVLLSDSLANRATETFVQVYSLGVQDYVITRASELGMLLEEDNLP</sequence>
<name>A0AAD7NXW6_9AGAR</name>
<dbReference type="EMBL" id="JARJLG010000007">
    <property type="protein sequence ID" value="KAJ7779468.1"/>
    <property type="molecule type" value="Genomic_DNA"/>
</dbReference>
<reference evidence="1" key="1">
    <citation type="submission" date="2023-03" db="EMBL/GenBank/DDBJ databases">
        <title>Massive genome expansion in bonnet fungi (Mycena s.s.) driven by repeated elements and novel gene families across ecological guilds.</title>
        <authorList>
            <consortium name="Lawrence Berkeley National Laboratory"/>
            <person name="Harder C.B."/>
            <person name="Miyauchi S."/>
            <person name="Viragh M."/>
            <person name="Kuo A."/>
            <person name="Thoen E."/>
            <person name="Andreopoulos B."/>
            <person name="Lu D."/>
            <person name="Skrede I."/>
            <person name="Drula E."/>
            <person name="Henrissat B."/>
            <person name="Morin E."/>
            <person name="Kohler A."/>
            <person name="Barry K."/>
            <person name="LaButti K."/>
            <person name="Morin E."/>
            <person name="Salamov A."/>
            <person name="Lipzen A."/>
            <person name="Mereny Z."/>
            <person name="Hegedus B."/>
            <person name="Baldrian P."/>
            <person name="Stursova M."/>
            <person name="Weitz H."/>
            <person name="Taylor A."/>
            <person name="Grigoriev I.V."/>
            <person name="Nagy L.G."/>
            <person name="Martin F."/>
            <person name="Kauserud H."/>
        </authorList>
    </citation>
    <scope>NUCLEOTIDE SEQUENCE</scope>
    <source>
        <strain evidence="1">CBHHK188m</strain>
    </source>
</reference>
<organism evidence="1 2">
    <name type="scientific">Mycena maculata</name>
    <dbReference type="NCBI Taxonomy" id="230809"/>
    <lineage>
        <taxon>Eukaryota</taxon>
        <taxon>Fungi</taxon>
        <taxon>Dikarya</taxon>
        <taxon>Basidiomycota</taxon>
        <taxon>Agaricomycotina</taxon>
        <taxon>Agaricomycetes</taxon>
        <taxon>Agaricomycetidae</taxon>
        <taxon>Agaricales</taxon>
        <taxon>Marasmiineae</taxon>
        <taxon>Mycenaceae</taxon>
        <taxon>Mycena</taxon>
    </lineage>
</organism>
<keyword evidence="2" id="KW-1185">Reference proteome</keyword>
<comment type="caution">
    <text evidence="1">The sequence shown here is derived from an EMBL/GenBank/DDBJ whole genome shotgun (WGS) entry which is preliminary data.</text>
</comment>
<evidence type="ECO:0000313" key="1">
    <source>
        <dbReference type="EMBL" id="KAJ7779468.1"/>
    </source>
</evidence>
<evidence type="ECO:0000313" key="2">
    <source>
        <dbReference type="Proteomes" id="UP001215280"/>
    </source>
</evidence>
<proteinExistence type="predicted"/>
<protein>
    <submittedName>
        <fullName evidence="1">Uncharacterized protein</fullName>
    </submittedName>
</protein>
<dbReference type="AlphaFoldDB" id="A0AAD7NXW6"/>
<gene>
    <name evidence="1" type="ORF">DFH07DRAFT_765754</name>
</gene>
<accession>A0AAD7NXW6</accession>
<dbReference type="Proteomes" id="UP001215280">
    <property type="component" value="Unassembled WGS sequence"/>
</dbReference>